<dbReference type="Gene3D" id="1.10.260.40">
    <property type="entry name" value="lambda repressor-like DNA-binding domains"/>
    <property type="match status" value="1"/>
</dbReference>
<dbReference type="InterPro" id="IPR018653">
    <property type="entry name" value="ScfR_C"/>
</dbReference>
<evidence type="ECO:0000259" key="1">
    <source>
        <dbReference type="PROSITE" id="PS50943"/>
    </source>
</evidence>
<dbReference type="SMART" id="SM00530">
    <property type="entry name" value="HTH_XRE"/>
    <property type="match status" value="1"/>
</dbReference>
<sequence length="456" mass="49453">MRRETLTGSRIRERRLINGQKQADLARKAGISASYLNLIEHNRRRIGGKLLLDIAAALEVEPMSLSEGAEAALLGALREVAALNPSADCELAQVEEFAGRFPGWAGLIEALAQRQSSLEQTVVSLTDRMTHDPQLAEALHDMLGAVTAIRSTSSILVETDKLEPEWQDRFHRNINEDATRLTEGSQALVAYLNNETSDHQQVTTPQDEIEAFFQRHGYHFALLENGGSDKQAQDGIESMIASAGDLLVSASARAQVQRLLARYWSDAQAFGFDAMLDDVSIMGLEPASIAAKREVDIGLVMRRLSSVPGPILQPLMQDSPYDIAEAGLGLAVCDSSGTLTMRKPLPRFALPRFGAACPLWSLYQALSRPLIALRERSQLSGRDGAPFETLAFAAPVSIPQFGAVPLLESHMLMIPLSASGAAQSIEPPRPIGISCRICPRDDCAGRREPSILASGV</sequence>
<dbReference type="GO" id="GO:0003677">
    <property type="term" value="F:DNA binding"/>
    <property type="evidence" value="ECO:0007669"/>
    <property type="project" value="InterPro"/>
</dbReference>
<dbReference type="CDD" id="cd00093">
    <property type="entry name" value="HTH_XRE"/>
    <property type="match status" value="1"/>
</dbReference>
<evidence type="ECO:0000313" key="3">
    <source>
        <dbReference type="Proteomes" id="UP000184514"/>
    </source>
</evidence>
<dbReference type="RefSeq" id="WP_072631251.1">
    <property type="nucleotide sequence ID" value="NZ_MLCB01000158.1"/>
</dbReference>
<dbReference type="STRING" id="696762.PFRI_27180"/>
<accession>A0A1L9NUU3</accession>
<protein>
    <submittedName>
        <fullName evidence="2">Helix-turn-helix domain protein</fullName>
    </submittedName>
</protein>
<dbReference type="AlphaFoldDB" id="A0A1L9NUU3"/>
<organism evidence="2 3">
    <name type="scientific">Planktotalea frisia</name>
    <dbReference type="NCBI Taxonomy" id="696762"/>
    <lineage>
        <taxon>Bacteria</taxon>
        <taxon>Pseudomonadati</taxon>
        <taxon>Pseudomonadota</taxon>
        <taxon>Alphaproteobacteria</taxon>
        <taxon>Rhodobacterales</taxon>
        <taxon>Paracoccaceae</taxon>
        <taxon>Planktotalea</taxon>
    </lineage>
</organism>
<evidence type="ECO:0000313" key="2">
    <source>
        <dbReference type="EMBL" id="OJI93070.1"/>
    </source>
</evidence>
<dbReference type="PROSITE" id="PS50943">
    <property type="entry name" value="HTH_CROC1"/>
    <property type="match status" value="1"/>
</dbReference>
<dbReference type="Pfam" id="PF01381">
    <property type="entry name" value="HTH_3"/>
    <property type="match status" value="1"/>
</dbReference>
<dbReference type="Proteomes" id="UP000184514">
    <property type="component" value="Unassembled WGS sequence"/>
</dbReference>
<dbReference type="SUPFAM" id="SSF47413">
    <property type="entry name" value="lambda repressor-like DNA-binding domains"/>
    <property type="match status" value="1"/>
</dbReference>
<proteinExistence type="predicted"/>
<reference evidence="2 3" key="1">
    <citation type="submission" date="2016-10" db="EMBL/GenBank/DDBJ databases">
        <title>Genome sequence of Planktotalea frisia SH6-1.</title>
        <authorList>
            <person name="Poehlein A."/>
            <person name="Bakenhus I."/>
            <person name="Voget S."/>
            <person name="Brinkhoff T."/>
            <person name="Simon M."/>
        </authorList>
    </citation>
    <scope>NUCLEOTIDE SEQUENCE [LARGE SCALE GENOMIC DNA]</scope>
    <source>
        <strain evidence="2 3">SH6-1</strain>
    </source>
</reference>
<comment type="caution">
    <text evidence="2">The sequence shown here is derived from an EMBL/GenBank/DDBJ whole genome shotgun (WGS) entry which is preliminary data.</text>
</comment>
<dbReference type="InterPro" id="IPR001387">
    <property type="entry name" value="Cro/C1-type_HTH"/>
</dbReference>
<keyword evidence="3" id="KW-1185">Reference proteome</keyword>
<dbReference type="Pfam" id="PF09856">
    <property type="entry name" value="ScfRs"/>
    <property type="match status" value="1"/>
</dbReference>
<name>A0A1L9NUU3_9RHOB</name>
<feature type="domain" description="HTH cro/C1-type" evidence="1">
    <location>
        <begin position="11"/>
        <end position="65"/>
    </location>
</feature>
<dbReference type="OrthoDB" id="7790108at2"/>
<dbReference type="EMBL" id="MLCB01000158">
    <property type="protein sequence ID" value="OJI93070.1"/>
    <property type="molecule type" value="Genomic_DNA"/>
</dbReference>
<gene>
    <name evidence="2" type="ORF">PFRI_27180</name>
</gene>
<dbReference type="InterPro" id="IPR010982">
    <property type="entry name" value="Lambda_DNA-bd_dom_sf"/>
</dbReference>